<dbReference type="STRING" id="641691.SAMN05421636_101579"/>
<dbReference type="Proteomes" id="UP000199109">
    <property type="component" value="Unassembled WGS sequence"/>
</dbReference>
<protein>
    <submittedName>
        <fullName evidence="1">Uncharacterized protein</fullName>
    </submittedName>
</protein>
<dbReference type="EMBL" id="FNAO01000001">
    <property type="protein sequence ID" value="SDD74687.1"/>
    <property type="molecule type" value="Genomic_DNA"/>
</dbReference>
<evidence type="ECO:0000313" key="1">
    <source>
        <dbReference type="EMBL" id="SDD74687.1"/>
    </source>
</evidence>
<dbReference type="RefSeq" id="WP_091865478.1">
    <property type="nucleotide sequence ID" value="NZ_FNAO01000001.1"/>
</dbReference>
<accession>A0A1G6XBG7</accession>
<reference evidence="1 2" key="1">
    <citation type="submission" date="2016-10" db="EMBL/GenBank/DDBJ databases">
        <authorList>
            <person name="de Groot N.N."/>
        </authorList>
    </citation>
    <scope>NUCLEOTIDE SEQUENCE [LARGE SCALE GENOMIC DNA]</scope>
    <source>
        <strain evidence="1 2">DSM 23421</strain>
    </source>
</reference>
<name>A0A1G6XBG7_9FLAO</name>
<gene>
    <name evidence="1" type="ORF">SAMN05421636_101579</name>
</gene>
<sequence length="65" mass="7788">MIHLKFQDLSSEKQEELLKVSREHVTNIFGESIRKYVDETGEDFEGLIEEETIKNLYTYKFIFDI</sequence>
<evidence type="ECO:0000313" key="2">
    <source>
        <dbReference type="Proteomes" id="UP000199109"/>
    </source>
</evidence>
<keyword evidence="2" id="KW-1185">Reference proteome</keyword>
<organism evidence="1 2">
    <name type="scientific">Pricia antarctica</name>
    <dbReference type="NCBI Taxonomy" id="641691"/>
    <lineage>
        <taxon>Bacteria</taxon>
        <taxon>Pseudomonadati</taxon>
        <taxon>Bacteroidota</taxon>
        <taxon>Flavobacteriia</taxon>
        <taxon>Flavobacteriales</taxon>
        <taxon>Flavobacteriaceae</taxon>
        <taxon>Pricia</taxon>
    </lineage>
</organism>
<proteinExistence type="predicted"/>
<dbReference type="OrthoDB" id="1448720at2"/>
<dbReference type="AlphaFoldDB" id="A0A1G6XBG7"/>